<keyword evidence="6 11" id="KW-1133">Transmembrane helix</keyword>
<protein>
    <submittedName>
        <fullName evidence="13">Kef-type K+ transport system membrane component KefB</fullName>
    </submittedName>
</protein>
<name>A0ABS2L2A2_9MICO</name>
<comment type="caution">
    <text evidence="13">The sequence shown here is derived from an EMBL/GenBank/DDBJ whole genome shotgun (WGS) entry which is preliminary data.</text>
</comment>
<feature type="transmembrane region" description="Helical" evidence="11">
    <location>
        <begin position="116"/>
        <end position="135"/>
    </location>
</feature>
<organism evidence="13 14">
    <name type="scientific">Subtercola frigoramans</name>
    <dbReference type="NCBI Taxonomy" id="120298"/>
    <lineage>
        <taxon>Bacteria</taxon>
        <taxon>Bacillati</taxon>
        <taxon>Actinomycetota</taxon>
        <taxon>Actinomycetes</taxon>
        <taxon>Micrococcales</taxon>
        <taxon>Microbacteriaceae</taxon>
        <taxon>Subtercola</taxon>
    </lineage>
</organism>
<keyword evidence="9 11" id="KW-0472">Membrane</keyword>
<feature type="transmembrane region" description="Helical" evidence="11">
    <location>
        <begin position="89"/>
        <end position="110"/>
    </location>
</feature>
<dbReference type="Gene3D" id="1.20.1530.20">
    <property type="match status" value="1"/>
</dbReference>
<dbReference type="InterPro" id="IPR006153">
    <property type="entry name" value="Cation/H_exchanger_TM"/>
</dbReference>
<keyword evidence="8" id="KW-0406">Ion transport</keyword>
<keyword evidence="5 11" id="KW-0812">Transmembrane</keyword>
<gene>
    <name evidence="13" type="ORF">JOE66_000854</name>
</gene>
<dbReference type="PANTHER" id="PTHR43562">
    <property type="entry name" value="NAPA-TYPE SODIUM/HYDROGEN ANTIPORTER"/>
    <property type="match status" value="1"/>
</dbReference>
<keyword evidence="14" id="KW-1185">Reference proteome</keyword>
<comment type="subcellular location">
    <subcellularLocation>
        <location evidence="1">Membrane</location>
        <topology evidence="1">Multi-pass membrane protein</topology>
    </subcellularLocation>
</comment>
<dbReference type="PANTHER" id="PTHR43562:SF3">
    <property type="entry name" value="SODIUM ION_PROTON EXCHANGER (EUROFUNG)"/>
    <property type="match status" value="1"/>
</dbReference>
<dbReference type="Pfam" id="PF00999">
    <property type="entry name" value="Na_H_Exchanger"/>
    <property type="match status" value="1"/>
</dbReference>
<proteinExistence type="inferred from homology"/>
<evidence type="ECO:0000256" key="2">
    <source>
        <dbReference type="ARBA" id="ARBA00005551"/>
    </source>
</evidence>
<evidence type="ECO:0000256" key="3">
    <source>
        <dbReference type="ARBA" id="ARBA00022448"/>
    </source>
</evidence>
<evidence type="ECO:0000313" key="14">
    <source>
        <dbReference type="Proteomes" id="UP000776164"/>
    </source>
</evidence>
<evidence type="ECO:0000256" key="7">
    <source>
        <dbReference type="ARBA" id="ARBA00023053"/>
    </source>
</evidence>
<feature type="domain" description="Cation/H+ exchanger transmembrane" evidence="12">
    <location>
        <begin position="14"/>
        <end position="370"/>
    </location>
</feature>
<dbReference type="InterPro" id="IPR038770">
    <property type="entry name" value="Na+/solute_symporter_sf"/>
</dbReference>
<evidence type="ECO:0000256" key="9">
    <source>
        <dbReference type="ARBA" id="ARBA00023136"/>
    </source>
</evidence>
<feature type="transmembrane region" description="Helical" evidence="11">
    <location>
        <begin position="174"/>
        <end position="192"/>
    </location>
</feature>
<keyword evidence="10" id="KW-0739">Sodium transport</keyword>
<evidence type="ECO:0000256" key="10">
    <source>
        <dbReference type="ARBA" id="ARBA00023201"/>
    </source>
</evidence>
<evidence type="ECO:0000256" key="11">
    <source>
        <dbReference type="SAM" id="Phobius"/>
    </source>
</evidence>
<keyword evidence="7" id="KW-0915">Sodium</keyword>
<feature type="transmembrane region" description="Helical" evidence="11">
    <location>
        <begin position="55"/>
        <end position="77"/>
    </location>
</feature>
<evidence type="ECO:0000313" key="13">
    <source>
        <dbReference type="EMBL" id="MBM7471220.1"/>
    </source>
</evidence>
<keyword evidence="4" id="KW-0050">Antiport</keyword>
<evidence type="ECO:0000256" key="4">
    <source>
        <dbReference type="ARBA" id="ARBA00022449"/>
    </source>
</evidence>
<evidence type="ECO:0000259" key="12">
    <source>
        <dbReference type="Pfam" id="PF00999"/>
    </source>
</evidence>
<comment type="similarity">
    <text evidence="2">Belongs to the monovalent cation:proton antiporter 2 (CPA2) transporter (TC 2.A.37) family.</text>
</comment>
<dbReference type="EMBL" id="JAFBBU010000001">
    <property type="protein sequence ID" value="MBM7471220.1"/>
    <property type="molecule type" value="Genomic_DNA"/>
</dbReference>
<sequence>MSFSVLALVVLVGLLGPLLAARASWRIPVVVGELAGGIVIGLSGFSLVDPSSIDFHLLATIGFGLTMVVVGSQIPVADAAVRALAPKGLIGALAVGCAAAALGVAIAAVFGTGHAALYGVILASSSAALVLPMLQSVGMRRTSVTQLIAQVAIADVACIVALPLVVAPERAPEATIGALVIAAAAIVLVIVLRRLSRTDIRRRLHRFSERRRFALELRFSLLALFTFAAIAQFATLSIMLAGFVFGLVLAAGGEPRRLARQLFGITEGFFGPLFFVWLGASLDLRTLAGHPQMILLGIVLGLAAVAAHLASRVAGLPWSQSIASAGQLGVPVAAVTLALQSGSLAAGEDAAIILGALVTIATSALATSFIARKLAVRVSPRLAP</sequence>
<evidence type="ECO:0000256" key="8">
    <source>
        <dbReference type="ARBA" id="ARBA00023065"/>
    </source>
</evidence>
<reference evidence="13 14" key="1">
    <citation type="submission" date="2021-01" db="EMBL/GenBank/DDBJ databases">
        <title>Sequencing the genomes of 1000 actinobacteria strains.</title>
        <authorList>
            <person name="Klenk H.-P."/>
        </authorList>
    </citation>
    <scope>NUCLEOTIDE SEQUENCE [LARGE SCALE GENOMIC DNA]</scope>
    <source>
        <strain evidence="13 14">DSM 13057</strain>
    </source>
</reference>
<dbReference type="RefSeq" id="WP_205107051.1">
    <property type="nucleotide sequence ID" value="NZ_BAAAHT010000012.1"/>
</dbReference>
<feature type="transmembrane region" description="Helical" evidence="11">
    <location>
        <begin position="292"/>
        <end position="310"/>
    </location>
</feature>
<evidence type="ECO:0000256" key="6">
    <source>
        <dbReference type="ARBA" id="ARBA00022989"/>
    </source>
</evidence>
<evidence type="ECO:0000256" key="5">
    <source>
        <dbReference type="ARBA" id="ARBA00022692"/>
    </source>
</evidence>
<accession>A0ABS2L2A2</accession>
<evidence type="ECO:0000256" key="1">
    <source>
        <dbReference type="ARBA" id="ARBA00004141"/>
    </source>
</evidence>
<feature type="transmembrane region" description="Helical" evidence="11">
    <location>
        <begin position="262"/>
        <end position="280"/>
    </location>
</feature>
<feature type="transmembrane region" description="Helical" evidence="11">
    <location>
        <begin position="147"/>
        <end position="168"/>
    </location>
</feature>
<keyword evidence="3" id="KW-0813">Transport</keyword>
<dbReference type="Proteomes" id="UP000776164">
    <property type="component" value="Unassembled WGS sequence"/>
</dbReference>
<feature type="transmembrane region" description="Helical" evidence="11">
    <location>
        <begin position="351"/>
        <end position="371"/>
    </location>
</feature>